<organism evidence="9 10">
    <name type="scientific">Dyella soli</name>
    <dbReference type="NCBI Taxonomy" id="522319"/>
    <lineage>
        <taxon>Bacteria</taxon>
        <taxon>Pseudomonadati</taxon>
        <taxon>Pseudomonadota</taxon>
        <taxon>Gammaproteobacteria</taxon>
        <taxon>Lysobacterales</taxon>
        <taxon>Rhodanobacteraceae</taxon>
        <taxon>Dyella</taxon>
    </lineage>
</organism>
<evidence type="ECO:0000313" key="10">
    <source>
        <dbReference type="Proteomes" id="UP000291822"/>
    </source>
</evidence>
<feature type="domain" description="External alternative NADH-ubiquinone oxidoreductase-like C-terminal" evidence="8">
    <location>
        <begin position="351"/>
        <end position="401"/>
    </location>
</feature>
<evidence type="ECO:0000256" key="2">
    <source>
        <dbReference type="ARBA" id="ARBA00005272"/>
    </source>
</evidence>
<dbReference type="InterPro" id="IPR023753">
    <property type="entry name" value="FAD/NAD-binding_dom"/>
</dbReference>
<comment type="caution">
    <text evidence="9">The sequence shown here is derived from an EMBL/GenBank/DDBJ whole genome shotgun (WGS) entry which is preliminary data.</text>
</comment>
<dbReference type="Pfam" id="PF22366">
    <property type="entry name" value="NDH2_C"/>
    <property type="match status" value="1"/>
</dbReference>
<dbReference type="InterPro" id="IPR054585">
    <property type="entry name" value="NDH2-like_C"/>
</dbReference>
<comment type="cofactor">
    <cofactor evidence="1">
        <name>FAD</name>
        <dbReference type="ChEBI" id="CHEBI:57692"/>
    </cofactor>
</comment>
<dbReference type="PROSITE" id="PS50096">
    <property type="entry name" value="IQ"/>
    <property type="match status" value="1"/>
</dbReference>
<dbReference type="PANTHER" id="PTHR42913">
    <property type="entry name" value="APOPTOSIS-INDUCING FACTOR 1"/>
    <property type="match status" value="1"/>
</dbReference>
<keyword evidence="3" id="KW-0285">Flavoprotein</keyword>
<dbReference type="GO" id="GO:0019646">
    <property type="term" value="P:aerobic electron transport chain"/>
    <property type="evidence" value="ECO:0007669"/>
    <property type="project" value="TreeGrafter"/>
</dbReference>
<dbReference type="Proteomes" id="UP000291822">
    <property type="component" value="Unassembled WGS sequence"/>
</dbReference>
<reference evidence="9 10" key="1">
    <citation type="submission" date="2019-02" db="EMBL/GenBank/DDBJ databases">
        <title>Dyella amyloliquefaciens sp. nov., isolated from forest soil.</title>
        <authorList>
            <person name="Gao Z.-H."/>
            <person name="Qiu L.-H."/>
        </authorList>
    </citation>
    <scope>NUCLEOTIDE SEQUENCE [LARGE SCALE GENOMIC DNA]</scope>
    <source>
        <strain evidence="9 10">KACC 12747</strain>
    </source>
</reference>
<evidence type="ECO:0000259" key="7">
    <source>
        <dbReference type="Pfam" id="PF07992"/>
    </source>
</evidence>
<evidence type="ECO:0000256" key="6">
    <source>
        <dbReference type="SAM" id="Phobius"/>
    </source>
</evidence>
<keyword evidence="10" id="KW-1185">Reference proteome</keyword>
<evidence type="ECO:0000256" key="3">
    <source>
        <dbReference type="ARBA" id="ARBA00022630"/>
    </source>
</evidence>
<protein>
    <submittedName>
        <fullName evidence="9">NAD(P)/FAD-dependent oxidoreductase</fullName>
    </submittedName>
</protein>
<evidence type="ECO:0000313" key="9">
    <source>
        <dbReference type="EMBL" id="TCI05960.1"/>
    </source>
</evidence>
<evidence type="ECO:0000256" key="4">
    <source>
        <dbReference type="ARBA" id="ARBA00022827"/>
    </source>
</evidence>
<dbReference type="SUPFAM" id="SSF51905">
    <property type="entry name" value="FAD/NAD(P)-binding domain"/>
    <property type="match status" value="2"/>
</dbReference>
<dbReference type="PRINTS" id="PR00368">
    <property type="entry name" value="FADPNR"/>
</dbReference>
<accession>A0A4V2NKT7</accession>
<dbReference type="InterPro" id="IPR036188">
    <property type="entry name" value="FAD/NAD-bd_sf"/>
</dbReference>
<dbReference type="AlphaFoldDB" id="A0A4V2NKT7"/>
<name>A0A4V2NKT7_9GAMM</name>
<dbReference type="InterPro" id="IPR051169">
    <property type="entry name" value="NADH-Q_oxidoreductase"/>
</dbReference>
<dbReference type="EMBL" id="SJTG01000008">
    <property type="protein sequence ID" value="TCI05960.1"/>
    <property type="molecule type" value="Genomic_DNA"/>
</dbReference>
<dbReference type="GO" id="GO:0003955">
    <property type="term" value="F:NAD(P)H dehydrogenase (quinone) activity"/>
    <property type="evidence" value="ECO:0007669"/>
    <property type="project" value="TreeGrafter"/>
</dbReference>
<comment type="similarity">
    <text evidence="2">Belongs to the NADH dehydrogenase family.</text>
</comment>
<evidence type="ECO:0000259" key="8">
    <source>
        <dbReference type="Pfam" id="PF22366"/>
    </source>
</evidence>
<keyword evidence="6" id="KW-0472">Membrane</keyword>
<keyword evidence="6" id="KW-0812">Transmembrane</keyword>
<feature type="transmembrane region" description="Helical" evidence="6">
    <location>
        <begin position="368"/>
        <end position="388"/>
    </location>
</feature>
<keyword evidence="4" id="KW-0274">FAD</keyword>
<dbReference type="Gene3D" id="3.50.50.100">
    <property type="match status" value="1"/>
</dbReference>
<keyword evidence="5" id="KW-0560">Oxidoreductase</keyword>
<evidence type="ECO:0000256" key="1">
    <source>
        <dbReference type="ARBA" id="ARBA00001974"/>
    </source>
</evidence>
<proteinExistence type="inferred from homology"/>
<feature type="domain" description="FAD/NAD(P)-binding" evidence="7">
    <location>
        <begin position="9"/>
        <end position="325"/>
    </location>
</feature>
<sequence>MSDTDNRPHIVILGGGFGGLAAARELDDPSMRVTLIDRRNHHLFQPLLYQVATAGLSAPSIAAPLRQILRKQANATVLMDEAMDIDLAHRRVQLRQGPIDYDYLVVATGATHAYFGHDDWAADAPGLKTLDDAFTIRRRVLTAFERAEREDDPAKRQAWLNFVVVGGGATGVELAGTLAEIARHTLPREFRRADPRRANVVLVEAGPRLLPAFADALSAKARRQLEKLGVQVRTGTAVTAIDGGGVLLGEEPMQARTVLWAAGVSASSLGRTLDAGLDRAGRVRVEPDLSLPAHPEVFVVGDLASLVQADGKPVPGVAPAAKQMGRHAATRIRALLRGETGKAPFRYRDDGSLATIGRMAAVAQFGKLKLSGVLAWWVWLIAHVYFLIGFRNRLVVLLDWAWAYWTYQRHARIVTGEDVKIGNPTLPEDASG</sequence>
<dbReference type="Pfam" id="PF07992">
    <property type="entry name" value="Pyr_redox_2"/>
    <property type="match status" value="1"/>
</dbReference>
<dbReference type="RefSeq" id="WP_131152779.1">
    <property type="nucleotide sequence ID" value="NZ_SJTG01000008.1"/>
</dbReference>
<keyword evidence="6" id="KW-1133">Transmembrane helix</keyword>
<gene>
    <name evidence="9" type="ORF">EZM97_36210</name>
</gene>
<evidence type="ECO:0000256" key="5">
    <source>
        <dbReference type="ARBA" id="ARBA00023002"/>
    </source>
</evidence>
<dbReference type="PRINTS" id="PR00411">
    <property type="entry name" value="PNDRDTASEI"/>
</dbReference>
<dbReference type="PANTHER" id="PTHR42913:SF3">
    <property type="entry name" value="64 KDA MITOCHONDRIAL NADH DEHYDROGENASE (EUROFUNG)"/>
    <property type="match status" value="1"/>
</dbReference>